<keyword evidence="1" id="KW-0732">Signal</keyword>
<evidence type="ECO:0000313" key="3">
    <source>
        <dbReference type="Proteomes" id="UP000774326"/>
    </source>
</evidence>
<keyword evidence="3" id="KW-1185">Reference proteome</keyword>
<reference evidence="2" key="1">
    <citation type="journal article" date="2021" name="Open Biol.">
        <title>Shared evolutionary footprints suggest mitochondrial oxidative damage underlies multiple complex I losses in fungi.</title>
        <authorList>
            <person name="Schikora-Tamarit M.A."/>
            <person name="Marcet-Houben M."/>
            <person name="Nosek J."/>
            <person name="Gabaldon T."/>
        </authorList>
    </citation>
    <scope>NUCLEOTIDE SEQUENCE</scope>
    <source>
        <strain evidence="2">CBS2887</strain>
    </source>
</reference>
<evidence type="ECO:0000256" key="1">
    <source>
        <dbReference type="SAM" id="SignalP"/>
    </source>
</evidence>
<organism evidence="2 3">
    <name type="scientific">Wickerhamomyces pijperi</name>
    <name type="common">Yeast</name>
    <name type="synonym">Pichia pijperi</name>
    <dbReference type="NCBI Taxonomy" id="599730"/>
    <lineage>
        <taxon>Eukaryota</taxon>
        <taxon>Fungi</taxon>
        <taxon>Dikarya</taxon>
        <taxon>Ascomycota</taxon>
        <taxon>Saccharomycotina</taxon>
        <taxon>Saccharomycetes</taxon>
        <taxon>Phaffomycetales</taxon>
        <taxon>Wickerhamomycetaceae</taxon>
        <taxon>Wickerhamomyces</taxon>
    </lineage>
</organism>
<proteinExistence type="predicted"/>
<dbReference type="AlphaFoldDB" id="A0A9P8Q3L7"/>
<accession>A0A9P8Q3L7</accession>
<gene>
    <name evidence="2" type="ORF">WICPIJ_006542</name>
</gene>
<feature type="signal peptide" evidence="1">
    <location>
        <begin position="1"/>
        <end position="18"/>
    </location>
</feature>
<comment type="caution">
    <text evidence="2">The sequence shown here is derived from an EMBL/GenBank/DDBJ whole genome shotgun (WGS) entry which is preliminary data.</text>
</comment>
<evidence type="ECO:0000313" key="2">
    <source>
        <dbReference type="EMBL" id="KAH3682512.1"/>
    </source>
</evidence>
<dbReference type="Proteomes" id="UP000774326">
    <property type="component" value="Unassembled WGS sequence"/>
</dbReference>
<feature type="chain" id="PRO_5040458299" evidence="1">
    <location>
        <begin position="19"/>
        <end position="108"/>
    </location>
</feature>
<sequence>MFRALILISSLFGLYTDGFKTVWSNAIDFSLNHFTDRDHVQNVQSQVRSVVGCHIVIDSHLVQRINIADLDQGLEELSRVFSLANDMTVQRLMVWVFGPERFHDENLG</sequence>
<dbReference type="EMBL" id="JAEUBG010003672">
    <property type="protein sequence ID" value="KAH3682512.1"/>
    <property type="molecule type" value="Genomic_DNA"/>
</dbReference>
<protein>
    <submittedName>
        <fullName evidence="2">Uncharacterized protein</fullName>
    </submittedName>
</protein>
<name>A0A9P8Q3L7_WICPI</name>
<reference evidence="2" key="2">
    <citation type="submission" date="2021-01" db="EMBL/GenBank/DDBJ databases">
        <authorList>
            <person name="Schikora-Tamarit M.A."/>
        </authorList>
    </citation>
    <scope>NUCLEOTIDE SEQUENCE</scope>
    <source>
        <strain evidence="2">CBS2887</strain>
    </source>
</reference>